<dbReference type="PANTHER" id="PTHR30309:SF0">
    <property type="entry name" value="GLYCEROL-3-PHOSPHATE ACYLTRANSFERASE-RELATED"/>
    <property type="match status" value="1"/>
</dbReference>
<keyword evidence="7 10" id="KW-0472">Membrane</keyword>
<evidence type="ECO:0000313" key="11">
    <source>
        <dbReference type="EMBL" id="ARD21513.1"/>
    </source>
</evidence>
<evidence type="ECO:0000256" key="2">
    <source>
        <dbReference type="ARBA" id="ARBA00022516"/>
    </source>
</evidence>
<evidence type="ECO:0000256" key="4">
    <source>
        <dbReference type="ARBA" id="ARBA00022692"/>
    </source>
</evidence>
<keyword evidence="4 10" id="KW-0812">Transmembrane</keyword>
<evidence type="ECO:0000256" key="9">
    <source>
        <dbReference type="ARBA" id="ARBA00023264"/>
    </source>
</evidence>
<accession>A0ABN4YFL7</accession>
<gene>
    <name evidence="10" type="primary">plsY</name>
    <name evidence="11" type="ORF">SJ2017_1186</name>
</gene>
<dbReference type="NCBIfam" id="TIGR00023">
    <property type="entry name" value="glycerol-3-phosphate 1-O-acyltransferase PlsY"/>
    <property type="match status" value="1"/>
</dbReference>
<keyword evidence="2 10" id="KW-0444">Lipid biosynthesis</keyword>
<sequence>MSAVTITILMIITAYLAGSISSAILVCKLRGLPDPRTEGSGNPGATNVLRIGGASSAALVLFFDMLKGAAPSYFSYVLGQDAVSLGLIAIAACLGHIYPIFFNFQGGKGVATAFGAMAPIGGDLALCLIATWIVFVFLTRYSSLAAILTAILAPVYTWWLDDRFTIPVAMLSLLIVIRHKDNIKRLRIGEESKLSRKKKASTEHN</sequence>
<keyword evidence="8 10" id="KW-0594">Phospholipid biosynthesis</keyword>
<keyword evidence="5 10" id="KW-1133">Transmembrane helix</keyword>
<comment type="similarity">
    <text evidence="10">Belongs to the PlsY family.</text>
</comment>
<proteinExistence type="inferred from homology"/>
<evidence type="ECO:0000256" key="8">
    <source>
        <dbReference type="ARBA" id="ARBA00023209"/>
    </source>
</evidence>
<evidence type="ECO:0000256" key="3">
    <source>
        <dbReference type="ARBA" id="ARBA00022679"/>
    </source>
</evidence>
<evidence type="ECO:0000256" key="10">
    <source>
        <dbReference type="HAMAP-Rule" id="MF_01043"/>
    </source>
</evidence>
<dbReference type="EC" id="2.3.1.275" evidence="10"/>
<comment type="pathway">
    <text evidence="10">Lipid metabolism; phospholipid metabolism.</text>
</comment>
<dbReference type="HAMAP" id="MF_01043">
    <property type="entry name" value="PlsY"/>
    <property type="match status" value="1"/>
</dbReference>
<evidence type="ECO:0000256" key="5">
    <source>
        <dbReference type="ARBA" id="ARBA00022989"/>
    </source>
</evidence>
<protein>
    <recommendedName>
        <fullName evidence="10">Glycerol-3-phosphate acyltransferase</fullName>
    </recommendedName>
    <alternativeName>
        <fullName evidence="10">Acyl-PO4 G3P acyltransferase</fullName>
    </alternativeName>
    <alternativeName>
        <fullName evidence="10">Acyl-phosphate--glycerol-3-phosphate acyltransferase</fullName>
    </alternativeName>
    <alternativeName>
        <fullName evidence="10">G3P acyltransferase</fullName>
        <shortName evidence="10">GPAT</shortName>
        <ecNumber evidence="10">2.3.1.275</ecNumber>
    </alternativeName>
    <alternativeName>
        <fullName evidence="10">Lysophosphatidic acid synthase</fullName>
        <shortName evidence="10">LPA synthase</shortName>
    </alternativeName>
</protein>
<keyword evidence="1 10" id="KW-1003">Cell membrane</keyword>
<keyword evidence="9 10" id="KW-1208">Phospholipid metabolism</keyword>
<dbReference type="Pfam" id="PF02660">
    <property type="entry name" value="G3P_acyltransf"/>
    <property type="match status" value="1"/>
</dbReference>
<comment type="function">
    <text evidence="10">Catalyzes the transfer of an acyl group from acyl-phosphate (acyl-PO(4)) to glycerol-3-phosphate (G3P) to form lysophosphatidic acid (LPA). This enzyme utilizes acyl-phosphate as fatty acyl donor, but not acyl-CoA or acyl-ACP.</text>
</comment>
<dbReference type="EMBL" id="CP020472">
    <property type="protein sequence ID" value="ARD21513.1"/>
    <property type="molecule type" value="Genomic_DNA"/>
</dbReference>
<organism evidence="11 12">
    <name type="scientific">Shewanella japonica</name>
    <dbReference type="NCBI Taxonomy" id="93973"/>
    <lineage>
        <taxon>Bacteria</taxon>
        <taxon>Pseudomonadati</taxon>
        <taxon>Pseudomonadota</taxon>
        <taxon>Gammaproteobacteria</taxon>
        <taxon>Alteromonadales</taxon>
        <taxon>Shewanellaceae</taxon>
        <taxon>Shewanella</taxon>
    </lineage>
</organism>
<keyword evidence="12" id="KW-1185">Reference proteome</keyword>
<comment type="subunit">
    <text evidence="10">Probably interacts with PlsX.</text>
</comment>
<keyword evidence="11" id="KW-0012">Acyltransferase</keyword>
<evidence type="ECO:0000313" key="12">
    <source>
        <dbReference type="Proteomes" id="UP000191820"/>
    </source>
</evidence>
<dbReference type="GO" id="GO:0016746">
    <property type="term" value="F:acyltransferase activity"/>
    <property type="evidence" value="ECO:0007669"/>
    <property type="project" value="UniProtKB-KW"/>
</dbReference>
<keyword evidence="6 10" id="KW-0443">Lipid metabolism</keyword>
<reference evidence="11 12" key="1">
    <citation type="submission" date="2017-03" db="EMBL/GenBank/DDBJ databases">
        <title>Genome sequencing of Shewanella japonica KCTC 22435.</title>
        <authorList>
            <person name="Kim K.M."/>
        </authorList>
    </citation>
    <scope>NUCLEOTIDE SEQUENCE [LARGE SCALE GENOMIC DNA]</scope>
    <source>
        <strain evidence="11 12">KCTC 22435</strain>
    </source>
</reference>
<dbReference type="Proteomes" id="UP000191820">
    <property type="component" value="Chromosome"/>
</dbReference>
<comment type="catalytic activity">
    <reaction evidence="10">
        <text>an acyl phosphate + sn-glycerol 3-phosphate = a 1-acyl-sn-glycero-3-phosphate + phosphate</text>
        <dbReference type="Rhea" id="RHEA:34075"/>
        <dbReference type="ChEBI" id="CHEBI:43474"/>
        <dbReference type="ChEBI" id="CHEBI:57597"/>
        <dbReference type="ChEBI" id="CHEBI:57970"/>
        <dbReference type="ChEBI" id="CHEBI:59918"/>
        <dbReference type="EC" id="2.3.1.275"/>
    </reaction>
</comment>
<dbReference type="SMART" id="SM01207">
    <property type="entry name" value="G3P_acyltransf"/>
    <property type="match status" value="1"/>
</dbReference>
<feature type="transmembrane region" description="Helical" evidence="10">
    <location>
        <begin position="6"/>
        <end position="27"/>
    </location>
</feature>
<feature type="transmembrane region" description="Helical" evidence="10">
    <location>
        <begin position="82"/>
        <end position="101"/>
    </location>
</feature>
<dbReference type="InterPro" id="IPR003811">
    <property type="entry name" value="G3P_acylTferase_PlsY"/>
</dbReference>
<comment type="subcellular location">
    <subcellularLocation>
        <location evidence="10">Cell membrane</location>
        <topology evidence="10">Multi-pass membrane protein</topology>
    </subcellularLocation>
</comment>
<feature type="transmembrane region" description="Helical" evidence="10">
    <location>
        <begin position="141"/>
        <end position="160"/>
    </location>
</feature>
<evidence type="ECO:0000256" key="6">
    <source>
        <dbReference type="ARBA" id="ARBA00023098"/>
    </source>
</evidence>
<dbReference type="RefSeq" id="WP_055024250.1">
    <property type="nucleotide sequence ID" value="NZ_CANMJJ010000004.1"/>
</dbReference>
<evidence type="ECO:0000256" key="7">
    <source>
        <dbReference type="ARBA" id="ARBA00023136"/>
    </source>
</evidence>
<evidence type="ECO:0000256" key="1">
    <source>
        <dbReference type="ARBA" id="ARBA00022475"/>
    </source>
</evidence>
<feature type="transmembrane region" description="Helical" evidence="10">
    <location>
        <begin position="113"/>
        <end position="135"/>
    </location>
</feature>
<dbReference type="PANTHER" id="PTHR30309">
    <property type="entry name" value="INNER MEMBRANE PROTEIN YGIH"/>
    <property type="match status" value="1"/>
</dbReference>
<name>A0ABN4YFL7_9GAMM</name>
<keyword evidence="3 10" id="KW-0808">Transferase</keyword>